<accession>A0A7W3J3B2</accession>
<proteinExistence type="predicted"/>
<sequence length="160" mass="17242">MGGLVGWRMWTHPDVFPDGVRISLGPRPLSSAAVSIPVTWDSDGAPTTVTFHSAHAFFATNTAAAHVTFEICQRSPGKIFTPVYGGLSLDCTSVTPLTPGVTMTYPTHPFAHDYVMVTVTPTRPGVAVLSNVRFTYSLPSHHLPRPITDDVAMNVTIPVR</sequence>
<dbReference type="RefSeq" id="WP_182541180.1">
    <property type="nucleotide sequence ID" value="NZ_JACGXA010000001.1"/>
</dbReference>
<organism evidence="1 2">
    <name type="scientific">Nocardioides ginsengisegetis</name>
    <dbReference type="NCBI Taxonomy" id="661491"/>
    <lineage>
        <taxon>Bacteria</taxon>
        <taxon>Bacillati</taxon>
        <taxon>Actinomycetota</taxon>
        <taxon>Actinomycetes</taxon>
        <taxon>Propionibacteriales</taxon>
        <taxon>Nocardioidaceae</taxon>
        <taxon>Nocardioides</taxon>
    </lineage>
</organism>
<dbReference type="Proteomes" id="UP000580910">
    <property type="component" value="Unassembled WGS sequence"/>
</dbReference>
<gene>
    <name evidence="1" type="ORF">FB382_003735</name>
</gene>
<comment type="caution">
    <text evidence="1">The sequence shown here is derived from an EMBL/GenBank/DDBJ whole genome shotgun (WGS) entry which is preliminary data.</text>
</comment>
<protein>
    <submittedName>
        <fullName evidence="1">Uncharacterized protein</fullName>
    </submittedName>
</protein>
<keyword evidence="2" id="KW-1185">Reference proteome</keyword>
<reference evidence="1 2" key="1">
    <citation type="submission" date="2020-07" db="EMBL/GenBank/DDBJ databases">
        <title>Sequencing the genomes of 1000 actinobacteria strains.</title>
        <authorList>
            <person name="Klenk H.-P."/>
        </authorList>
    </citation>
    <scope>NUCLEOTIDE SEQUENCE [LARGE SCALE GENOMIC DNA]</scope>
    <source>
        <strain evidence="1 2">DSM 21349</strain>
    </source>
</reference>
<dbReference type="EMBL" id="JACGXA010000001">
    <property type="protein sequence ID" value="MBA8805444.1"/>
    <property type="molecule type" value="Genomic_DNA"/>
</dbReference>
<evidence type="ECO:0000313" key="2">
    <source>
        <dbReference type="Proteomes" id="UP000580910"/>
    </source>
</evidence>
<evidence type="ECO:0000313" key="1">
    <source>
        <dbReference type="EMBL" id="MBA8805444.1"/>
    </source>
</evidence>
<name>A0A7W3J3B2_9ACTN</name>
<dbReference type="AlphaFoldDB" id="A0A7W3J3B2"/>